<evidence type="ECO:0000313" key="7">
    <source>
        <dbReference type="Proteomes" id="UP000321621"/>
    </source>
</evidence>
<dbReference type="Gene3D" id="3.40.50.2000">
    <property type="entry name" value="Glycogen Phosphorylase B"/>
    <property type="match status" value="2"/>
</dbReference>
<reference evidence="5 7" key="2">
    <citation type="submission" date="2019-07" db="EMBL/GenBank/DDBJ databases">
        <title>Draft genome of two Muricauda strains isolated from deep sea.</title>
        <authorList>
            <person name="Sun C."/>
        </authorList>
    </citation>
    <scope>NUCLEOTIDE SEQUENCE [LARGE SCALE GENOMIC DNA]</scope>
    <source>
        <strain evidence="5 7">72</strain>
    </source>
</reference>
<dbReference type="Proteomes" id="UP000321621">
    <property type="component" value="Unassembled WGS sequence"/>
</dbReference>
<dbReference type="GO" id="GO:0009103">
    <property type="term" value="P:lipopolysaccharide biosynthetic process"/>
    <property type="evidence" value="ECO:0007669"/>
    <property type="project" value="TreeGrafter"/>
</dbReference>
<evidence type="ECO:0000259" key="2">
    <source>
        <dbReference type="Pfam" id="PF00534"/>
    </source>
</evidence>
<dbReference type="Proteomes" id="UP000266691">
    <property type="component" value="Unassembled WGS sequence"/>
</dbReference>
<organism evidence="4 6">
    <name type="scientific">Flagellimonas pelagia</name>
    <dbReference type="NCBI Taxonomy" id="2306998"/>
    <lineage>
        <taxon>Bacteria</taxon>
        <taxon>Pseudomonadati</taxon>
        <taxon>Bacteroidota</taxon>
        <taxon>Flavobacteriia</taxon>
        <taxon>Flavobacteriales</taxon>
        <taxon>Flavobacteriaceae</taxon>
        <taxon>Flagellimonas</taxon>
    </lineage>
</organism>
<dbReference type="Pfam" id="PF09314">
    <property type="entry name" value="DUF1972"/>
    <property type="match status" value="1"/>
</dbReference>
<dbReference type="EMBL" id="VNWK01000025">
    <property type="protein sequence ID" value="TXJ94670.1"/>
    <property type="molecule type" value="Genomic_DNA"/>
</dbReference>
<sequence>MKIAILGTRGIPNYHGGFEQFAEHFSVHMANKGHDVFVYNSHNHPYQEKAFKGVNIVHQSDPENKVGTFGQFIYDLNCIKDARKRGLDVILQLGYTSSSIWGKLLPKKAVIVTNMDGLEWKRSKYSKPVRWFLKIAEKLAINTSDYLISDSVGIRSYIEEKYGSSSEFIPYGADLFTKPDLKIVKEYGLDSFGYDMLIARLEPENNIDVILEGVANSDGTKPFLVIGKHETKYGEYLKDKFSENKNIRFFGGIYNQNHLDNLRYFSNIYFHGHSVGGTNPSLLEAMASNAFIVANDNVFNKSILNDEAFYFKNSEDVAKLLQLKKDDYIELGSKNQDKIASLYSWDRINEHYENYLLNCFKEFNKGIS</sequence>
<dbReference type="InterPro" id="IPR001296">
    <property type="entry name" value="Glyco_trans_1"/>
</dbReference>
<dbReference type="Pfam" id="PF00534">
    <property type="entry name" value="Glycos_transf_1"/>
    <property type="match status" value="1"/>
</dbReference>
<proteinExistence type="predicted"/>
<keyword evidence="1 4" id="KW-0808">Transferase</keyword>
<keyword evidence="7" id="KW-1185">Reference proteome</keyword>
<name>A0A3A1NH63_9FLAO</name>
<evidence type="ECO:0000259" key="3">
    <source>
        <dbReference type="Pfam" id="PF09314"/>
    </source>
</evidence>
<dbReference type="RefSeq" id="WP_119647375.1">
    <property type="nucleotide sequence ID" value="NZ_QXFI01000025.1"/>
</dbReference>
<protein>
    <submittedName>
        <fullName evidence="4">Glycosyltransferase family 1 protein</fullName>
    </submittedName>
</protein>
<dbReference type="GO" id="GO:0016757">
    <property type="term" value="F:glycosyltransferase activity"/>
    <property type="evidence" value="ECO:0007669"/>
    <property type="project" value="InterPro"/>
</dbReference>
<evidence type="ECO:0000313" key="6">
    <source>
        <dbReference type="Proteomes" id="UP000266691"/>
    </source>
</evidence>
<dbReference type="EMBL" id="QXFI01000025">
    <property type="protein sequence ID" value="RIV44605.1"/>
    <property type="molecule type" value="Genomic_DNA"/>
</dbReference>
<reference evidence="4 6" key="1">
    <citation type="submission" date="2018-08" db="EMBL/GenBank/DDBJ databases">
        <title>Proposal of Muricauda 72 sp.nov. and Muricauda NH166 sp.nov., isolated from seawater.</title>
        <authorList>
            <person name="Cheng H."/>
            <person name="Wu Y.-H."/>
            <person name="Guo L.-L."/>
            <person name="Xu X.-W."/>
        </authorList>
    </citation>
    <scope>NUCLEOTIDE SEQUENCE [LARGE SCALE GENOMIC DNA]</scope>
    <source>
        <strain evidence="4 6">72</strain>
    </source>
</reference>
<dbReference type="OrthoDB" id="9792269at2"/>
<gene>
    <name evidence="4" type="ORF">D2V05_09635</name>
    <name evidence="5" type="ORF">FQ017_09545</name>
</gene>
<dbReference type="AlphaFoldDB" id="A0A3A1NH63"/>
<dbReference type="SUPFAM" id="SSF53756">
    <property type="entry name" value="UDP-Glycosyltransferase/glycogen phosphorylase"/>
    <property type="match status" value="1"/>
</dbReference>
<feature type="domain" description="DUF1972" evidence="3">
    <location>
        <begin position="3"/>
        <end position="174"/>
    </location>
</feature>
<dbReference type="InterPro" id="IPR015393">
    <property type="entry name" value="DUF1972"/>
</dbReference>
<evidence type="ECO:0000313" key="4">
    <source>
        <dbReference type="EMBL" id="RIV44605.1"/>
    </source>
</evidence>
<accession>A0A3A1NH63</accession>
<dbReference type="PANTHER" id="PTHR46401">
    <property type="entry name" value="GLYCOSYLTRANSFERASE WBBK-RELATED"/>
    <property type="match status" value="1"/>
</dbReference>
<dbReference type="PANTHER" id="PTHR46401:SF2">
    <property type="entry name" value="GLYCOSYLTRANSFERASE WBBK-RELATED"/>
    <property type="match status" value="1"/>
</dbReference>
<evidence type="ECO:0000313" key="5">
    <source>
        <dbReference type="EMBL" id="TXJ94670.1"/>
    </source>
</evidence>
<evidence type="ECO:0000256" key="1">
    <source>
        <dbReference type="ARBA" id="ARBA00022679"/>
    </source>
</evidence>
<comment type="caution">
    <text evidence="4">The sequence shown here is derived from an EMBL/GenBank/DDBJ whole genome shotgun (WGS) entry which is preliminary data.</text>
</comment>
<feature type="domain" description="Glycosyl transferase family 1" evidence="2">
    <location>
        <begin position="198"/>
        <end position="321"/>
    </location>
</feature>